<keyword evidence="2" id="KW-1185">Reference proteome</keyword>
<comment type="caution">
    <text evidence="1">The sequence shown here is derived from an EMBL/GenBank/DDBJ whole genome shotgun (WGS) entry which is preliminary data.</text>
</comment>
<evidence type="ECO:0000313" key="1">
    <source>
        <dbReference type="EMBL" id="MBE1605652.1"/>
    </source>
</evidence>
<gene>
    <name evidence="1" type="ORF">HEB94_002500</name>
</gene>
<sequence length="172" mass="18406">MALTPRETTFVVPFYLNLMRLNATWVGDEVWNDLVQVGRTAELDDVVWLLRAGAWRPVVMGAWRPVVMGAWLSLRFGPGQVGTDVLAALSASEGSLTAPPLAAAAVTLTELSAAPALRDSRARADGASCVVLDAALESLGEEPIHEVTPEDLEAFAQLLAFARRLRDALIAA</sequence>
<dbReference type="RefSeq" id="WP_192749943.1">
    <property type="nucleotide sequence ID" value="NZ_JADBEM010000001.1"/>
</dbReference>
<organism evidence="1 2">
    <name type="scientific">Actinopolymorpha pittospori</name>
    <dbReference type="NCBI Taxonomy" id="648752"/>
    <lineage>
        <taxon>Bacteria</taxon>
        <taxon>Bacillati</taxon>
        <taxon>Actinomycetota</taxon>
        <taxon>Actinomycetes</taxon>
        <taxon>Propionibacteriales</taxon>
        <taxon>Actinopolymorphaceae</taxon>
        <taxon>Actinopolymorpha</taxon>
    </lineage>
</organism>
<reference evidence="1" key="1">
    <citation type="submission" date="2020-10" db="EMBL/GenBank/DDBJ databases">
        <title>Sequencing the genomes of 1000 actinobacteria strains.</title>
        <authorList>
            <person name="Klenk H.-P."/>
        </authorList>
    </citation>
    <scope>NUCLEOTIDE SEQUENCE</scope>
    <source>
        <strain evidence="1">DSM 45354</strain>
    </source>
</reference>
<name>A0A927MYH7_9ACTN</name>
<dbReference type="Proteomes" id="UP000638648">
    <property type="component" value="Unassembled WGS sequence"/>
</dbReference>
<proteinExistence type="predicted"/>
<dbReference type="EMBL" id="JADBEM010000001">
    <property type="protein sequence ID" value="MBE1605652.1"/>
    <property type="molecule type" value="Genomic_DNA"/>
</dbReference>
<protein>
    <submittedName>
        <fullName evidence="1">Uncharacterized protein</fullName>
    </submittedName>
</protein>
<dbReference type="AlphaFoldDB" id="A0A927MYH7"/>
<evidence type="ECO:0000313" key="2">
    <source>
        <dbReference type="Proteomes" id="UP000638648"/>
    </source>
</evidence>
<accession>A0A927MYH7</accession>